<dbReference type="InterPro" id="IPR007159">
    <property type="entry name" value="SpoVT-AbrB_dom"/>
</dbReference>
<dbReference type="Gene3D" id="2.10.260.10">
    <property type="match status" value="1"/>
</dbReference>
<dbReference type="SMART" id="SM00966">
    <property type="entry name" value="SpoVT_AbrB"/>
    <property type="match status" value="1"/>
</dbReference>
<protein>
    <submittedName>
        <fullName evidence="2">Transcriptional regulator</fullName>
    </submittedName>
</protein>
<accession>A0A1E3X5C2</accession>
<evidence type="ECO:0000259" key="1">
    <source>
        <dbReference type="SMART" id="SM00966"/>
    </source>
</evidence>
<dbReference type="Proteomes" id="UP000094056">
    <property type="component" value="Unassembled WGS sequence"/>
</dbReference>
<evidence type="ECO:0000313" key="3">
    <source>
        <dbReference type="Proteomes" id="UP000094056"/>
    </source>
</evidence>
<evidence type="ECO:0000313" key="2">
    <source>
        <dbReference type="EMBL" id="ODS30840.1"/>
    </source>
</evidence>
<reference evidence="2 3" key="1">
    <citation type="submission" date="2016-07" db="EMBL/GenBank/DDBJ databases">
        <title>Draft genome of Scalindua rubra, obtained from a brine-seawater interface in the Red Sea, sheds light on salt adaptation in anammox bacteria.</title>
        <authorList>
            <person name="Speth D.R."/>
            <person name="Lagkouvardos I."/>
            <person name="Wang Y."/>
            <person name="Qian P.-Y."/>
            <person name="Dutilh B.E."/>
            <person name="Jetten M.S."/>
        </authorList>
    </citation>
    <scope>NUCLEOTIDE SEQUENCE [LARGE SCALE GENOMIC DNA]</scope>
    <source>
        <strain evidence="2">BSI-1</strain>
    </source>
</reference>
<gene>
    <name evidence="2" type="ORF">SCARUB_04050</name>
</gene>
<dbReference type="GO" id="GO:0003677">
    <property type="term" value="F:DNA binding"/>
    <property type="evidence" value="ECO:0007669"/>
    <property type="project" value="InterPro"/>
</dbReference>
<dbReference type="PATRIC" id="fig|1872076.5.peg.4834"/>
<organism evidence="2 3">
    <name type="scientific">Candidatus Scalindua rubra</name>
    <dbReference type="NCBI Taxonomy" id="1872076"/>
    <lineage>
        <taxon>Bacteria</taxon>
        <taxon>Pseudomonadati</taxon>
        <taxon>Planctomycetota</taxon>
        <taxon>Candidatus Brocadiia</taxon>
        <taxon>Candidatus Brocadiales</taxon>
        <taxon>Candidatus Scalinduaceae</taxon>
        <taxon>Candidatus Scalindua</taxon>
    </lineage>
</organism>
<dbReference type="SUPFAM" id="SSF89447">
    <property type="entry name" value="AbrB/MazE/MraZ-like"/>
    <property type="match status" value="1"/>
</dbReference>
<name>A0A1E3X5C2_9BACT</name>
<proteinExistence type="predicted"/>
<dbReference type="Pfam" id="PF04014">
    <property type="entry name" value="MazE_antitoxin"/>
    <property type="match status" value="1"/>
</dbReference>
<dbReference type="AlphaFoldDB" id="A0A1E3X5C2"/>
<dbReference type="InterPro" id="IPR037914">
    <property type="entry name" value="SpoVT-AbrB_sf"/>
</dbReference>
<feature type="domain" description="SpoVT-AbrB" evidence="1">
    <location>
        <begin position="6"/>
        <end position="49"/>
    </location>
</feature>
<sequence>MKVSIVPIGNSKGIRIPKAVLQQCNIKKHVDIEVENGHMVIRPYHERPRQNWGKAFEKMHKNNDDQLIIDDNLDLEIEDWTW</sequence>
<dbReference type="EMBL" id="MAYW01000170">
    <property type="protein sequence ID" value="ODS30840.1"/>
    <property type="molecule type" value="Genomic_DNA"/>
</dbReference>
<comment type="caution">
    <text evidence="2">The sequence shown here is derived from an EMBL/GenBank/DDBJ whole genome shotgun (WGS) entry which is preliminary data.</text>
</comment>